<reference evidence="2 3" key="1">
    <citation type="submission" date="2020-07" db="EMBL/GenBank/DDBJ databases">
        <title>Sequencing the genomes of 1000 actinobacteria strains.</title>
        <authorList>
            <person name="Klenk H.-P."/>
        </authorList>
    </citation>
    <scope>NUCLEOTIDE SEQUENCE [LARGE SCALE GENOMIC DNA]</scope>
    <source>
        <strain evidence="2 3">DSM 26341</strain>
    </source>
</reference>
<feature type="domain" description="HNH nuclease" evidence="1">
    <location>
        <begin position="198"/>
        <end position="247"/>
    </location>
</feature>
<dbReference type="EMBL" id="JACBZP010000001">
    <property type="protein sequence ID" value="NYI67023.1"/>
    <property type="molecule type" value="Genomic_DNA"/>
</dbReference>
<keyword evidence="3" id="KW-1185">Reference proteome</keyword>
<keyword evidence="2" id="KW-0540">Nuclease</keyword>
<comment type="caution">
    <text evidence="2">The sequence shown here is derived from an EMBL/GenBank/DDBJ whole genome shotgun (WGS) entry which is preliminary data.</text>
</comment>
<evidence type="ECO:0000259" key="1">
    <source>
        <dbReference type="Pfam" id="PF13391"/>
    </source>
</evidence>
<protein>
    <submittedName>
        <fullName evidence="2">Putative restriction endonuclease</fullName>
    </submittedName>
</protein>
<evidence type="ECO:0000313" key="2">
    <source>
        <dbReference type="EMBL" id="NYI67023.1"/>
    </source>
</evidence>
<proteinExistence type="predicted"/>
<keyword evidence="2" id="KW-0378">Hydrolase</keyword>
<dbReference type="GO" id="GO:0004519">
    <property type="term" value="F:endonuclease activity"/>
    <property type="evidence" value="ECO:0007669"/>
    <property type="project" value="UniProtKB-KW"/>
</dbReference>
<dbReference type="InterPro" id="IPR003615">
    <property type="entry name" value="HNH_nuc"/>
</dbReference>
<name>A0A7Z0AB88_9MICO</name>
<sequence length="307" mass="34647">MTFVGGRDGDWEDRAREAAFQWLDEHSDDEHPLFERADLASWTFEGKRIALIDRQRGIRKPAEFRAALSIMTTFTPPGQTPPYEDAAGDDGLLRYKYRGKDAAHPENRALRNAMAEHVPLIWFTAVEPGRYLAVRPVWIVDDNPRELEFSIAVDSAQYALARAGTLSDERSYAERLTQQRLHQPLFRARVLSVYHSECAICHLNHAGLLDAAHIIEDGKPNGLPVVPNGLSMCKIHHAAYDRNIIGVRPDAVVEVRTDILHEIDGPMLKYGIQQMHGARLTLPGTRAARPDPERLEARYEEFRSAVA</sequence>
<accession>A0A7Z0AB88</accession>
<gene>
    <name evidence="2" type="ORF">BJY26_001329</name>
</gene>
<organism evidence="2 3">
    <name type="scientific">Spelaeicoccus albus</name>
    <dbReference type="NCBI Taxonomy" id="1280376"/>
    <lineage>
        <taxon>Bacteria</taxon>
        <taxon>Bacillati</taxon>
        <taxon>Actinomycetota</taxon>
        <taxon>Actinomycetes</taxon>
        <taxon>Micrococcales</taxon>
        <taxon>Brevibacteriaceae</taxon>
        <taxon>Spelaeicoccus</taxon>
    </lineage>
</organism>
<keyword evidence="2" id="KW-0255">Endonuclease</keyword>
<dbReference type="RefSeq" id="WP_237248939.1">
    <property type="nucleotide sequence ID" value="NZ_JACBZP010000001.1"/>
</dbReference>
<dbReference type="Pfam" id="PF13391">
    <property type="entry name" value="HNH_2"/>
    <property type="match status" value="1"/>
</dbReference>
<evidence type="ECO:0000313" key="3">
    <source>
        <dbReference type="Proteomes" id="UP000539111"/>
    </source>
</evidence>
<dbReference type="AlphaFoldDB" id="A0A7Z0AB88"/>
<dbReference type="Proteomes" id="UP000539111">
    <property type="component" value="Unassembled WGS sequence"/>
</dbReference>